<feature type="region of interest" description="Disordered" evidence="5">
    <location>
        <begin position="500"/>
        <end position="562"/>
    </location>
</feature>
<feature type="compositionally biased region" description="Basic and acidic residues" evidence="5">
    <location>
        <begin position="741"/>
        <end position="750"/>
    </location>
</feature>
<dbReference type="CDD" id="cd20404">
    <property type="entry name" value="Tudor_Agenet_AtEML-like"/>
    <property type="match status" value="1"/>
</dbReference>
<comment type="subcellular location">
    <subcellularLocation>
        <location evidence="1">Nucleus</location>
    </subcellularLocation>
</comment>
<dbReference type="EMBL" id="JARAOO010000007">
    <property type="protein sequence ID" value="KAJ7962764.1"/>
    <property type="molecule type" value="Genomic_DNA"/>
</dbReference>
<feature type="region of interest" description="Disordered" evidence="5">
    <location>
        <begin position="283"/>
        <end position="429"/>
    </location>
</feature>
<feature type="compositionally biased region" description="Acidic residues" evidence="5">
    <location>
        <begin position="613"/>
        <end position="625"/>
    </location>
</feature>
<feature type="compositionally biased region" description="Basic residues" evidence="5">
    <location>
        <begin position="669"/>
        <end position="683"/>
    </location>
</feature>
<name>A0AAD7LR04_QUISA</name>
<evidence type="ECO:0000256" key="4">
    <source>
        <dbReference type="ARBA" id="ARBA00023242"/>
    </source>
</evidence>
<proteinExistence type="predicted"/>
<evidence type="ECO:0000256" key="5">
    <source>
        <dbReference type="SAM" id="MobiDB-lite"/>
    </source>
</evidence>
<accession>A0AAD7LR04</accession>
<dbReference type="GO" id="GO:0007064">
    <property type="term" value="P:mitotic sister chromatid cohesion"/>
    <property type="evidence" value="ECO:0007669"/>
    <property type="project" value="InterPro"/>
</dbReference>
<feature type="compositionally biased region" description="Basic residues" evidence="5">
    <location>
        <begin position="349"/>
        <end position="358"/>
    </location>
</feature>
<feature type="compositionally biased region" description="Basic and acidic residues" evidence="5">
    <location>
        <begin position="206"/>
        <end position="220"/>
    </location>
</feature>
<feature type="region of interest" description="Disordered" evidence="5">
    <location>
        <begin position="613"/>
        <end position="761"/>
    </location>
</feature>
<keyword evidence="4" id="KW-0539">Nucleus</keyword>
<evidence type="ECO:0000313" key="6">
    <source>
        <dbReference type="EMBL" id="KAJ7962764.1"/>
    </source>
</evidence>
<dbReference type="KEGG" id="qsa:O6P43_017947"/>
<feature type="compositionally biased region" description="Low complexity" evidence="5">
    <location>
        <begin position="684"/>
        <end position="696"/>
    </location>
</feature>
<keyword evidence="7" id="KW-1185">Reference proteome</keyword>
<protein>
    <submittedName>
        <fullName evidence="6">Sister chromatid cohesion protein PDS5-like B-B</fullName>
    </submittedName>
</protein>
<reference evidence="6" key="1">
    <citation type="journal article" date="2023" name="Science">
        <title>Elucidation of the pathway for biosynthesis of saponin adjuvants from the soapbark tree.</title>
        <authorList>
            <person name="Reed J."/>
            <person name="Orme A."/>
            <person name="El-Demerdash A."/>
            <person name="Owen C."/>
            <person name="Martin L.B.B."/>
            <person name="Misra R.C."/>
            <person name="Kikuchi S."/>
            <person name="Rejzek M."/>
            <person name="Martin A.C."/>
            <person name="Harkess A."/>
            <person name="Leebens-Mack J."/>
            <person name="Louveau T."/>
            <person name="Stephenson M.J."/>
            <person name="Osbourn A."/>
        </authorList>
    </citation>
    <scope>NUCLEOTIDE SEQUENCE</scope>
    <source>
        <strain evidence="6">S10</strain>
    </source>
</reference>
<keyword evidence="3" id="KW-0234">DNA repair</keyword>
<keyword evidence="2" id="KW-0227">DNA damage</keyword>
<evidence type="ECO:0000256" key="2">
    <source>
        <dbReference type="ARBA" id="ARBA00022763"/>
    </source>
</evidence>
<organism evidence="6 7">
    <name type="scientific">Quillaja saponaria</name>
    <name type="common">Soap bark tree</name>
    <dbReference type="NCBI Taxonomy" id="32244"/>
    <lineage>
        <taxon>Eukaryota</taxon>
        <taxon>Viridiplantae</taxon>
        <taxon>Streptophyta</taxon>
        <taxon>Embryophyta</taxon>
        <taxon>Tracheophyta</taxon>
        <taxon>Spermatophyta</taxon>
        <taxon>Magnoliopsida</taxon>
        <taxon>eudicotyledons</taxon>
        <taxon>Gunneridae</taxon>
        <taxon>Pentapetalae</taxon>
        <taxon>rosids</taxon>
        <taxon>fabids</taxon>
        <taxon>Fabales</taxon>
        <taxon>Quillajaceae</taxon>
        <taxon>Quillaja</taxon>
    </lineage>
</organism>
<dbReference type="SUPFAM" id="SSF63748">
    <property type="entry name" value="Tudor/PWWP/MBT"/>
    <property type="match status" value="1"/>
</dbReference>
<dbReference type="Gene3D" id="2.30.30.140">
    <property type="match status" value="1"/>
</dbReference>
<dbReference type="Pfam" id="PF20168">
    <property type="entry name" value="PDS5"/>
    <property type="match status" value="1"/>
</dbReference>
<dbReference type="InterPro" id="IPR039776">
    <property type="entry name" value="Pds5"/>
</dbReference>
<dbReference type="PANTHER" id="PTHR12663:SF69">
    <property type="entry name" value="SISTER CHROMATID COHESION PROTEIN PDS5 HOMOLOG E"/>
    <property type="match status" value="1"/>
</dbReference>
<feature type="compositionally biased region" description="Basic and acidic residues" evidence="5">
    <location>
        <begin position="242"/>
        <end position="257"/>
    </location>
</feature>
<dbReference type="GO" id="GO:0006281">
    <property type="term" value="P:DNA repair"/>
    <property type="evidence" value="ECO:0007669"/>
    <property type="project" value="UniProtKB-KW"/>
</dbReference>
<comment type="caution">
    <text evidence="6">The sequence shown here is derived from an EMBL/GenBank/DDBJ whole genome shotgun (WGS) entry which is preliminary data.</text>
</comment>
<evidence type="ECO:0000256" key="1">
    <source>
        <dbReference type="ARBA" id="ARBA00004123"/>
    </source>
</evidence>
<evidence type="ECO:0000256" key="3">
    <source>
        <dbReference type="ARBA" id="ARBA00023204"/>
    </source>
</evidence>
<dbReference type="AlphaFoldDB" id="A0AAD7LR04"/>
<evidence type="ECO:0000313" key="7">
    <source>
        <dbReference type="Proteomes" id="UP001163823"/>
    </source>
</evidence>
<feature type="region of interest" description="Disordered" evidence="5">
    <location>
        <begin position="195"/>
        <end position="269"/>
    </location>
</feature>
<sequence>MKEIFQLTISAFKKLSHVSSHCYAKAVSILDTIARIRSCLVMLDLECDELVIEMFQHFLTSIRSNHPHAVFLAMETIMTTVLDESEEISSDLLKPLLDSVRKETQTMSPISWKLGEKVITNCAVKLKPYLMEAVQSTGKAPDDYAQIVTSICHNGPETLQHDHLNDSREKLVLEGIAPDTDYPTEAAQVMDGILNFKNDDDNAPTRNHESIEKENSEKQHLHPTKNAKSNDTGGYSEPDNLESLKEGKAETEPDSIPKKRGWKPNSLMNPEEGYDHFWISSGRKITKRKKSNDKGIDCSPSENPVSRKPTLPSKVEKVSEIIVSQPKIDDTTQSASPMMDHTLPEGSRPKRGRPKKRSSMGNQGAGPNPVLGSKADSLNALQKSHAPEPAGVSSKKDYEDLNNFEFRPRTPSTKIGPASESNNDMTPDAGLVVSEMDNEVPCDAETKSKSVMNVDATNINEGRCLVQRDAKRKRRSTVSITKDVTETSVSKLVTECATKSMKGDGSCFGEAPKTKRKRKLATGKEEDNGNCFEETTKTKRKRKPTPGKEEDSTTAEMGERLVGSKIKVWWPMDKMFYEGVVYSYDPVKKKNKVLYADGDEEMLNLKKQRWELIGDDASPDADPEIDLPKPEPSPDAEPEIDLPKPEPSPDADPEIDLPKPEPAPDMPQKRKGRPKSVSAKKAKVSSSYKRSGASASIAKVESDDNSSLNKPVIANKSKKDPSSGYSVQKSAGKLKFKRLKTVSDPKRTTSETDLVQGKENQ</sequence>
<dbReference type="GO" id="GO:0000785">
    <property type="term" value="C:chromatin"/>
    <property type="evidence" value="ECO:0007669"/>
    <property type="project" value="TreeGrafter"/>
</dbReference>
<dbReference type="Proteomes" id="UP001163823">
    <property type="component" value="Chromosome 7"/>
</dbReference>
<dbReference type="PANTHER" id="PTHR12663">
    <property type="entry name" value="ANDROGEN INDUCED INHIBITOR OF PROLIFERATION AS3 / PDS5-RELATED"/>
    <property type="match status" value="1"/>
</dbReference>
<dbReference type="GO" id="GO:0005634">
    <property type="term" value="C:nucleus"/>
    <property type="evidence" value="ECO:0007669"/>
    <property type="project" value="UniProtKB-SubCell"/>
</dbReference>
<gene>
    <name evidence="6" type="ORF">O6P43_017947</name>
</gene>